<dbReference type="EMBL" id="JASCZI010061412">
    <property type="protein sequence ID" value="MED6138641.1"/>
    <property type="molecule type" value="Genomic_DNA"/>
</dbReference>
<evidence type="ECO:0000313" key="3">
    <source>
        <dbReference type="Proteomes" id="UP001341840"/>
    </source>
</evidence>
<sequence>MKNSENSEPEPLQEYPDHSTFNPSIKTEAEAIATIYIHPKQLPAIFDLKLMHLQLETPAPKVMKDFHHEGRSIEDGASVNEGGRSRSNDDVDISGLAMKKESETVDKATQPPPEPPDPTSIAAVRVEATWRREEGRTEAVPGSHSGAADGFLVQGKRRTLMAHVDGDATVTDESLRTRLLRRSFLLSPPPLLAAVFPWERGGGQHSTSGEGRAVATGEPAAMTSGLLKDAAETIAGRPLSLSYFRNGANGGKEGTAAAAGTHPKASGGRCGPGSTVVELAEAWWKHEVGGNILHGGSLVFRHERQDKSFVTTRFDHDRRIGTWFLASLINNFHRTNR</sequence>
<feature type="region of interest" description="Disordered" evidence="1">
    <location>
        <begin position="252"/>
        <end position="271"/>
    </location>
</feature>
<evidence type="ECO:0000256" key="1">
    <source>
        <dbReference type="SAM" id="MobiDB-lite"/>
    </source>
</evidence>
<organism evidence="2 3">
    <name type="scientific">Stylosanthes scabra</name>
    <dbReference type="NCBI Taxonomy" id="79078"/>
    <lineage>
        <taxon>Eukaryota</taxon>
        <taxon>Viridiplantae</taxon>
        <taxon>Streptophyta</taxon>
        <taxon>Embryophyta</taxon>
        <taxon>Tracheophyta</taxon>
        <taxon>Spermatophyta</taxon>
        <taxon>Magnoliopsida</taxon>
        <taxon>eudicotyledons</taxon>
        <taxon>Gunneridae</taxon>
        <taxon>Pentapetalae</taxon>
        <taxon>rosids</taxon>
        <taxon>fabids</taxon>
        <taxon>Fabales</taxon>
        <taxon>Fabaceae</taxon>
        <taxon>Papilionoideae</taxon>
        <taxon>50 kb inversion clade</taxon>
        <taxon>dalbergioids sensu lato</taxon>
        <taxon>Dalbergieae</taxon>
        <taxon>Pterocarpus clade</taxon>
        <taxon>Stylosanthes</taxon>
    </lineage>
</organism>
<protein>
    <submittedName>
        <fullName evidence="2">Uncharacterized protein</fullName>
    </submittedName>
</protein>
<name>A0ABU6SRG5_9FABA</name>
<evidence type="ECO:0000313" key="2">
    <source>
        <dbReference type="EMBL" id="MED6138641.1"/>
    </source>
</evidence>
<comment type="caution">
    <text evidence="2">The sequence shown here is derived from an EMBL/GenBank/DDBJ whole genome shotgun (WGS) entry which is preliminary data.</text>
</comment>
<gene>
    <name evidence="2" type="ORF">PIB30_076342</name>
</gene>
<dbReference type="Proteomes" id="UP001341840">
    <property type="component" value="Unassembled WGS sequence"/>
</dbReference>
<proteinExistence type="predicted"/>
<keyword evidence="3" id="KW-1185">Reference proteome</keyword>
<feature type="region of interest" description="Disordered" evidence="1">
    <location>
        <begin position="71"/>
        <end position="93"/>
    </location>
</feature>
<reference evidence="2 3" key="1">
    <citation type="journal article" date="2023" name="Plants (Basel)">
        <title>Bridging the Gap: Combining Genomics and Transcriptomics Approaches to Understand Stylosanthes scabra, an Orphan Legume from the Brazilian Caatinga.</title>
        <authorList>
            <person name="Ferreira-Neto J.R.C."/>
            <person name="da Silva M.D."/>
            <person name="Binneck E."/>
            <person name="de Melo N.F."/>
            <person name="da Silva R.H."/>
            <person name="de Melo A.L.T.M."/>
            <person name="Pandolfi V."/>
            <person name="Bustamante F.O."/>
            <person name="Brasileiro-Vidal A.C."/>
            <person name="Benko-Iseppon A.M."/>
        </authorList>
    </citation>
    <scope>NUCLEOTIDE SEQUENCE [LARGE SCALE GENOMIC DNA]</scope>
    <source>
        <tissue evidence="2">Leaves</tissue>
    </source>
</reference>
<feature type="region of interest" description="Disordered" evidence="1">
    <location>
        <begin position="1"/>
        <end position="22"/>
    </location>
</feature>
<accession>A0ABU6SRG5</accession>